<feature type="transmembrane region" description="Helical" evidence="3">
    <location>
        <begin position="578"/>
        <end position="598"/>
    </location>
</feature>
<keyword evidence="3" id="KW-0812">Transmembrane</keyword>
<organism evidence="5">
    <name type="scientific">Musa acuminata subsp. malaccensis</name>
    <name type="common">Wild banana</name>
    <name type="synonym">Musa malaccensis</name>
    <dbReference type="NCBI Taxonomy" id="214687"/>
    <lineage>
        <taxon>Eukaryota</taxon>
        <taxon>Viridiplantae</taxon>
        <taxon>Streptophyta</taxon>
        <taxon>Embryophyta</taxon>
        <taxon>Tracheophyta</taxon>
        <taxon>Spermatophyta</taxon>
        <taxon>Magnoliopsida</taxon>
        <taxon>Liliopsida</taxon>
        <taxon>Zingiberales</taxon>
        <taxon>Musaceae</taxon>
        <taxon>Musa</taxon>
    </lineage>
</organism>
<evidence type="ECO:0000256" key="2">
    <source>
        <dbReference type="SAM" id="MobiDB-lite"/>
    </source>
</evidence>
<feature type="region of interest" description="Disordered" evidence="2">
    <location>
        <begin position="237"/>
        <end position="262"/>
    </location>
</feature>
<dbReference type="InterPro" id="IPR002110">
    <property type="entry name" value="Ankyrin_rpt"/>
</dbReference>
<dbReference type="AlphaFoldDB" id="A0A8D7BAC6"/>
<accession>A0A8D7BAC6</accession>
<reference evidence="5" key="1">
    <citation type="submission" date="2021-03" db="EMBL/GenBank/DDBJ databases">
        <authorList>
            <consortium name="Genoscope - CEA"/>
            <person name="William W."/>
        </authorList>
    </citation>
    <scope>NUCLEOTIDE SEQUENCE</scope>
    <source>
        <strain evidence="5">Doubled-haploid Pahang</strain>
    </source>
</reference>
<dbReference type="Pfam" id="PF12796">
    <property type="entry name" value="Ank_2"/>
    <property type="match status" value="1"/>
</dbReference>
<evidence type="ECO:0000256" key="3">
    <source>
        <dbReference type="SAM" id="Phobius"/>
    </source>
</evidence>
<protein>
    <submittedName>
        <fullName evidence="5">(wild Malaysian banana) hypothetical protein</fullName>
    </submittedName>
</protein>
<dbReference type="Pfam" id="PF00023">
    <property type="entry name" value="Ank"/>
    <property type="match status" value="1"/>
</dbReference>
<dbReference type="InterPro" id="IPR026961">
    <property type="entry name" value="PGG_dom"/>
</dbReference>
<feature type="transmembrane region" description="Helical" evidence="3">
    <location>
        <begin position="662"/>
        <end position="686"/>
    </location>
</feature>
<feature type="domain" description="PGG" evidence="4">
    <location>
        <begin position="540"/>
        <end position="642"/>
    </location>
</feature>
<dbReference type="PROSITE" id="PS50297">
    <property type="entry name" value="ANK_REP_REGION"/>
    <property type="match status" value="1"/>
</dbReference>
<feature type="transmembrane region" description="Helical" evidence="3">
    <location>
        <begin position="619"/>
        <end position="642"/>
    </location>
</feature>
<dbReference type="SUPFAM" id="SSF48403">
    <property type="entry name" value="Ankyrin repeat"/>
    <property type="match status" value="1"/>
</dbReference>
<dbReference type="SMART" id="SM00248">
    <property type="entry name" value="ANK"/>
    <property type="match status" value="5"/>
</dbReference>
<evidence type="ECO:0000259" key="4">
    <source>
        <dbReference type="Pfam" id="PF13962"/>
    </source>
</evidence>
<evidence type="ECO:0000313" key="5">
    <source>
        <dbReference type="EMBL" id="CAG1862583.1"/>
    </source>
</evidence>
<dbReference type="EMBL" id="HG996467">
    <property type="protein sequence ID" value="CAG1862583.1"/>
    <property type="molecule type" value="Genomic_DNA"/>
</dbReference>
<dbReference type="PROSITE" id="PS50088">
    <property type="entry name" value="ANK_REPEAT"/>
    <property type="match status" value="1"/>
</dbReference>
<dbReference type="Gene3D" id="1.25.40.20">
    <property type="entry name" value="Ankyrin repeat-containing domain"/>
    <property type="match status" value="2"/>
</dbReference>
<dbReference type="InterPro" id="IPR036770">
    <property type="entry name" value="Ankyrin_rpt-contain_sf"/>
</dbReference>
<keyword evidence="1" id="KW-0040">ANK repeat</keyword>
<dbReference type="Pfam" id="PF13962">
    <property type="entry name" value="PGG"/>
    <property type="match status" value="1"/>
</dbReference>
<dbReference type="PANTHER" id="PTHR24177">
    <property type="entry name" value="CASKIN"/>
    <property type="match status" value="1"/>
</dbReference>
<dbReference type="PANTHER" id="PTHR24177:SF463">
    <property type="entry name" value="OS09G0331600 PROTEIN"/>
    <property type="match status" value="1"/>
</dbReference>
<feature type="repeat" description="ANK" evidence="1">
    <location>
        <begin position="96"/>
        <end position="128"/>
    </location>
</feature>
<sequence length="690" mass="77872">MGDPAALANTDSIHDGTEDADPLHVLNRRHFLAVKSHFRQRKHEALLALAVEDPGRPVNLMNDTLLHVVIACNKTDLAKSIILQMPVETLAAKNLYGDTALHVAAAVGNSEVARELFGKREDLIGEQNLKQETPLHKAAFYGHHDMFWCLVDEGNGSPYERREDGATMLHCAIMGNEPGLALEIAEHFPLLITSRNTMAVTPLQLMVTVPGLFRSQMELGGFESILHDFIPLEKDSHRTRRRDEEEAGGSSNDAGQAEAAEQDDHEYFGRHRTIRSRFPSCCCTLVDILVFPGTPTSFSVYNFFKWVRLFLFFIIRTLYPRTRHLEKIKRTHRKALELIEFLARDPRNMEFYVLGRMQGDGGAPAAGFRERGGRQDQLNAPAASTRRWNEPPLILGAQMGIPEFVSTILRVCPEAATYLDTRGRSVLQVAIEHGNREIVRTIREMTQGKNPILPSWLLSRVDKGTGRTILHFASANAPEHNQDALQMQDELRWFETVRDMVPKELVYSRNAQEMTAEEMFTKSHQALLKSCKVQLMETGRLCSGLIAAVVFASSFSIPGDKDPATGNPVYFGRAAFKVFSHAYVIGLSCAATSLVLFLSLAMSPNKEQQFRRIIPTKYFFARSSFGFAMLSFLVAFTCNIYLQLYGWQKTKSKDLIPFVLELTVFPVNCFLVLFFRGFTFDIPFLFRSWR</sequence>
<evidence type="ECO:0000256" key="1">
    <source>
        <dbReference type="PROSITE-ProRule" id="PRU00023"/>
    </source>
</evidence>
<name>A0A8D7BAC6_MUSAM</name>
<proteinExistence type="predicted"/>
<keyword evidence="3" id="KW-1133">Transmembrane helix</keyword>
<keyword evidence="3" id="KW-0472">Membrane</keyword>
<gene>
    <name evidence="5" type="ORF">GSMUA_74780.1</name>
</gene>